<dbReference type="SUPFAM" id="SSF52540">
    <property type="entry name" value="P-loop containing nucleoside triphosphate hydrolases"/>
    <property type="match status" value="1"/>
</dbReference>
<dbReference type="PANTHER" id="PTHR32114">
    <property type="entry name" value="ABC TRANSPORTER ABCH.3"/>
    <property type="match status" value="1"/>
</dbReference>
<dbReference type="Gene3D" id="1.10.287.510">
    <property type="entry name" value="Helix hairpin bin"/>
    <property type="match status" value="1"/>
</dbReference>
<evidence type="ECO:0000256" key="9">
    <source>
        <dbReference type="HAMAP-Rule" id="MF_00449"/>
    </source>
</evidence>
<keyword evidence="2 9" id="KW-0547">Nucleotide-binding</keyword>
<keyword evidence="6 9" id="KW-0067">ATP-binding</keyword>
<organism evidence="13 14">
    <name type="scientific">Acidianus ambivalens</name>
    <name type="common">Desulfurolobus ambivalens</name>
    <dbReference type="NCBI Taxonomy" id="2283"/>
    <lineage>
        <taxon>Archaea</taxon>
        <taxon>Thermoproteota</taxon>
        <taxon>Thermoprotei</taxon>
        <taxon>Sulfolobales</taxon>
        <taxon>Sulfolobaceae</taxon>
        <taxon>Acidianus</taxon>
    </lineage>
</organism>
<evidence type="ECO:0000256" key="6">
    <source>
        <dbReference type="ARBA" id="ARBA00022840"/>
    </source>
</evidence>
<reference evidence="12 15" key="1">
    <citation type="submission" date="2019-10" db="EMBL/GenBank/DDBJ databases">
        <title>Comparative genomics of sulfur disproportionating microorganisms.</title>
        <authorList>
            <person name="Ward L.M."/>
            <person name="Bertran E."/>
            <person name="Johnston D."/>
        </authorList>
    </citation>
    <scope>NUCLEOTIDE SEQUENCE [LARGE SCALE GENOMIC DNA]</scope>
    <source>
        <strain evidence="12 15">DSM 3772</strain>
    </source>
</reference>
<feature type="coiled-coil region" evidence="9">
    <location>
        <begin position="441"/>
        <end position="661"/>
    </location>
</feature>
<dbReference type="GO" id="GO:0008270">
    <property type="term" value="F:zinc ion binding"/>
    <property type="evidence" value="ECO:0007669"/>
    <property type="project" value="UniProtKB-UniRule"/>
</dbReference>
<evidence type="ECO:0000313" key="13">
    <source>
        <dbReference type="EMBL" id="QGR21691.1"/>
    </source>
</evidence>
<sequence>MKIEKIFLQNFLSHESSEINFKGSINAIVGQNGAGKTSIIDGIVFSLFSESSRGNIKNLVKKGKSTGIVQTEIRDGNNLYLIKRDIVNSSNDFIAKNNIGIARGRKEVDRKIQEILKLDKDILLSTVIIRQGEIENIFKELPDVLKKILKIENLEKLTSSTGPLYSVLKEIESELKYLENRKIEYENKKLEKEKLEKEIEESKKKLEDLKIKKIEKEKEIKDNSAKFDELKRKRDRYLELTGRLYSLIERKKSVEKDVDNYDKIKSEKEKLEKEIEENSYLEGGESLLSELHELRKSEKSLKDQLNTLEKEIEEYEQNLAKKNSLEDDAKRYEELKERKEKIEEAYNEYNSLKSLLNDKLKRNEKIENEIKSLGSIPSLDNVNKEIDNIEREIDNLQNSKGAIKGRKEQLIQIIKNLENIKENRCPVCGRELTEEHRKKIKIEAETEVKDIEKKLSDIEKKVEELRTRKDELSNLRLEIISKLTKLRKLNEDLTRISQEVQDIQTKLKELEKSYKEYSEIREKLTLLEPKYKEYLKVSNYDEKTLEEKKNRLSSIKAELDDLQKRIKGLLEKIGDEREFEGKLKLYKENKNKLEKLKEEFIKIESEKNELEKISKEITELEEEIRQLNFNEEEFENLNKKLEDLNNERIAVEKEISTIEGKINASSDLLINLNSELDKIMEDLNKIPKLQNAINRVEKLRKILSGSGLQNYIISIFKSRIENNLNDILSMFNLSFSRVTINFEIGGKTQKGKVVIKAYNTAGNDLDIESLSGGERISIALALRIAIAKSLMDEIGFMIMDEPTIHLDEERKKELLNVIKYSMNIIPQIIIVTHDDEIKEISDYIISVTKKGDKSIVKQGEYID</sequence>
<dbReference type="InterPro" id="IPR013134">
    <property type="entry name" value="Zn_hook_RAD50"/>
</dbReference>
<evidence type="ECO:0000256" key="1">
    <source>
        <dbReference type="ARBA" id="ARBA00022723"/>
    </source>
</evidence>
<protein>
    <recommendedName>
        <fullName evidence="9">DNA double-strand break repair Rad50 ATPase</fullName>
    </recommendedName>
</protein>
<feature type="binding site" evidence="9">
    <location>
        <position position="131"/>
    </location>
    <ligand>
        <name>ATP</name>
        <dbReference type="ChEBI" id="CHEBI:30616"/>
    </ligand>
</feature>
<dbReference type="Pfam" id="PF13476">
    <property type="entry name" value="AAA_23"/>
    <property type="match status" value="1"/>
</dbReference>
<feature type="binding site" evidence="9 10">
    <location>
        <position position="428"/>
    </location>
    <ligand>
        <name>Zn(2+)</name>
        <dbReference type="ChEBI" id="CHEBI:29105"/>
    </ligand>
</feature>
<keyword evidence="8 9" id="KW-0234">DNA repair</keyword>
<dbReference type="InterPro" id="IPR038729">
    <property type="entry name" value="Rad50/SbcC_AAA"/>
</dbReference>
<proteinExistence type="inferred from homology"/>
<dbReference type="HAMAP" id="MF_00449">
    <property type="entry name" value="RAD50"/>
    <property type="match status" value="1"/>
</dbReference>
<dbReference type="InterPro" id="IPR054990">
    <property type="entry name" value="Rad50_ATPase_DNA_repair"/>
</dbReference>
<keyword evidence="14" id="KW-1185">Reference proteome</keyword>
<dbReference type="Gene3D" id="3.40.50.300">
    <property type="entry name" value="P-loop containing nucleotide triphosphate hydrolases"/>
    <property type="match status" value="2"/>
</dbReference>
<comment type="domain">
    <text evidence="9">The two conserved Cys that bind zinc constitute the zinc-hook, which separates the large intramolecular coiled coil regions. The 2 Cys residues coordinate one molecule of zinc with the help of the 2 Cys residues of the zinc-hook of another Rad50 molecule, thereby forming a V-shaped homodimer.</text>
</comment>
<dbReference type="EMBL" id="CP045482">
    <property type="protein sequence ID" value="QGR21691.1"/>
    <property type="molecule type" value="Genomic_DNA"/>
</dbReference>
<gene>
    <name evidence="9" type="primary">rad50</name>
    <name evidence="13" type="ORF">D1866_06550</name>
    <name evidence="12" type="ORF">GFB69_08275</name>
</gene>
<dbReference type="GO" id="GO:0006302">
    <property type="term" value="P:double-strand break repair"/>
    <property type="evidence" value="ECO:0007669"/>
    <property type="project" value="UniProtKB-UniRule"/>
</dbReference>
<accession>A0A650CUZ1</accession>
<dbReference type="GO" id="GO:0016887">
    <property type="term" value="F:ATP hydrolysis activity"/>
    <property type="evidence" value="ECO:0007669"/>
    <property type="project" value="UniProtKB-UniRule"/>
</dbReference>
<dbReference type="KEGG" id="aamb:D1866_06550"/>
<comment type="function">
    <text evidence="9">Part of the Rad50/Mre11 complex, which is involved in the early steps of DNA double-strand break (DSB) repair. The complex may facilitate opening of the processed DNA ends to aid in the recruitment of HerA and NurA. Rad50 controls the balance between DNA end bridging and DNA resection via ATP-dependent structural rearrangements of the Rad50/Mre11 complex.</text>
</comment>
<dbReference type="GO" id="GO:0005524">
    <property type="term" value="F:ATP binding"/>
    <property type="evidence" value="ECO:0007669"/>
    <property type="project" value="UniProtKB-UniRule"/>
</dbReference>
<comment type="subunit">
    <text evidence="9">Homodimer. Forms a heterotetramer composed of two Mre11 subunits and two Rad50 subunits.</text>
</comment>
<comment type="caution">
    <text evidence="9">Lacks conserved residue(s) required for the propagation of feature annotation.</text>
</comment>
<evidence type="ECO:0000259" key="11">
    <source>
        <dbReference type="PROSITE" id="PS51131"/>
    </source>
</evidence>
<dbReference type="PROSITE" id="PS51131">
    <property type="entry name" value="ZN_HOOK"/>
    <property type="match status" value="1"/>
</dbReference>
<evidence type="ECO:0000256" key="5">
    <source>
        <dbReference type="ARBA" id="ARBA00022833"/>
    </source>
</evidence>
<evidence type="ECO:0000256" key="8">
    <source>
        <dbReference type="ARBA" id="ARBA00023204"/>
    </source>
</evidence>
<evidence type="ECO:0000256" key="3">
    <source>
        <dbReference type="ARBA" id="ARBA00022763"/>
    </source>
</evidence>
<dbReference type="InterPro" id="IPR022982">
    <property type="entry name" value="Rad50_ATPase_archaeal"/>
</dbReference>
<dbReference type="Proteomes" id="UP000426328">
    <property type="component" value="Chromosome"/>
</dbReference>
<keyword evidence="7 9" id="KW-0175">Coiled coil</keyword>
<keyword evidence="4 9" id="KW-0378">Hydrolase</keyword>
<evidence type="ECO:0000256" key="4">
    <source>
        <dbReference type="ARBA" id="ARBA00022801"/>
    </source>
</evidence>
<keyword evidence="5 9" id="KW-0862">Zinc</keyword>
<dbReference type="NCBIfam" id="NF041034">
    <property type="entry name" value="Rad50_Sulf"/>
    <property type="match status" value="1"/>
</dbReference>
<feature type="binding site" evidence="9">
    <location>
        <begin position="32"/>
        <end position="38"/>
    </location>
    <ligand>
        <name>ATP</name>
        <dbReference type="ChEBI" id="CHEBI:30616"/>
    </ligand>
</feature>
<feature type="domain" description="Zinc-hook" evidence="11">
    <location>
        <begin position="379"/>
        <end position="477"/>
    </location>
</feature>
<reference evidence="13 14" key="2">
    <citation type="submission" date="2019-10" db="EMBL/GenBank/DDBJ databases">
        <title>Genome Sequences from Six Type Strain Members of the Archaeal Family Sulfolobaceae: Acidianus ambivalens, Acidianus infernus, Metallosphaera prunae, Stygiolobus azoricus, Sulfolobus metallicus, and Sulfurisphaera ohwakuensis.</title>
        <authorList>
            <person name="Counts J.A."/>
            <person name="Kelly R.M."/>
        </authorList>
    </citation>
    <scope>NUCLEOTIDE SEQUENCE [LARGE SCALE GENOMIC DNA]</scope>
    <source>
        <strain evidence="13 14">LEI 10</strain>
    </source>
</reference>
<keyword evidence="3 9" id="KW-0227">DNA damage</keyword>
<dbReference type="InterPro" id="IPR003959">
    <property type="entry name" value="ATPase_AAA_core"/>
</dbReference>
<dbReference type="RefSeq" id="WP_152941831.1">
    <property type="nucleotide sequence ID" value="NZ_CP045482.1"/>
</dbReference>
<dbReference type="InterPro" id="IPR027417">
    <property type="entry name" value="P-loop_NTPase"/>
</dbReference>
<dbReference type="AlphaFoldDB" id="A0A650CUZ1"/>
<feature type="coiled-coil region" evidence="9">
    <location>
        <begin position="168"/>
        <end position="406"/>
    </location>
</feature>
<evidence type="ECO:0000256" key="7">
    <source>
        <dbReference type="ARBA" id="ARBA00023054"/>
    </source>
</evidence>
<evidence type="ECO:0000313" key="14">
    <source>
        <dbReference type="Proteomes" id="UP000426328"/>
    </source>
</evidence>
<dbReference type="SUPFAM" id="SSF75712">
    <property type="entry name" value="Rad50 coiled-coil Zn hook"/>
    <property type="match status" value="1"/>
</dbReference>
<keyword evidence="1 9" id="KW-0479">Metal-binding</keyword>
<dbReference type="EMBL" id="WHYS01000002">
    <property type="protein sequence ID" value="MQL55736.1"/>
    <property type="molecule type" value="Genomic_DNA"/>
</dbReference>
<dbReference type="Proteomes" id="UP000474054">
    <property type="component" value="Unassembled WGS sequence"/>
</dbReference>
<name>A0A650CUZ1_ACIAM</name>
<evidence type="ECO:0000256" key="10">
    <source>
        <dbReference type="PROSITE-ProRule" id="PRU00471"/>
    </source>
</evidence>
<dbReference type="GeneID" id="42779382"/>
<dbReference type="Pfam" id="PF13304">
    <property type="entry name" value="AAA_21"/>
    <property type="match status" value="1"/>
</dbReference>
<evidence type="ECO:0000313" key="15">
    <source>
        <dbReference type="Proteomes" id="UP000474054"/>
    </source>
</evidence>
<feature type="binding site" evidence="9 10">
    <location>
        <position position="425"/>
    </location>
    <ligand>
        <name>Zn(2+)</name>
        <dbReference type="ChEBI" id="CHEBI:29105"/>
    </ligand>
</feature>
<evidence type="ECO:0000256" key="2">
    <source>
        <dbReference type="ARBA" id="ARBA00022741"/>
    </source>
</evidence>
<evidence type="ECO:0000313" key="12">
    <source>
        <dbReference type="EMBL" id="MQL55736.1"/>
    </source>
</evidence>
<dbReference type="PANTHER" id="PTHR32114:SF2">
    <property type="entry name" value="ABC TRANSPORTER ABCH.3"/>
    <property type="match status" value="1"/>
</dbReference>
<comment type="similarity">
    <text evidence="9">Belongs to the SMC family. RAD50 subfamily.</text>
</comment>
<dbReference type="Pfam" id="PF04423">
    <property type="entry name" value="Rad50_zn_hook"/>
    <property type="match status" value="1"/>
</dbReference>
<comment type="cofactor">
    <cofactor evidence="9">
        <name>Zn(2+)</name>
        <dbReference type="ChEBI" id="CHEBI:29105"/>
    </cofactor>
    <text evidence="9">Binds 1 zinc ion per homodimer.</text>
</comment>